<keyword evidence="4 6" id="KW-1133">Transmembrane helix</keyword>
<evidence type="ECO:0000313" key="8">
    <source>
        <dbReference type="EMBL" id="KAJ6619659.1"/>
    </source>
</evidence>
<dbReference type="Pfam" id="PF01694">
    <property type="entry name" value="Rhomboid"/>
    <property type="match status" value="1"/>
</dbReference>
<dbReference type="OrthoDB" id="418595at2759"/>
<dbReference type="GO" id="GO:0004252">
    <property type="term" value="F:serine-type endopeptidase activity"/>
    <property type="evidence" value="ECO:0007669"/>
    <property type="project" value="InterPro"/>
</dbReference>
<evidence type="ECO:0000256" key="4">
    <source>
        <dbReference type="ARBA" id="ARBA00022989"/>
    </source>
</evidence>
<name>A0A9Q0MKY3_9DIPT</name>
<dbReference type="PANTHER" id="PTHR45840">
    <property type="entry name" value="RHOMBOID-RELATED PROTEIN"/>
    <property type="match status" value="1"/>
</dbReference>
<evidence type="ECO:0000259" key="7">
    <source>
        <dbReference type="Pfam" id="PF01694"/>
    </source>
</evidence>
<keyword evidence="9" id="KW-1185">Reference proteome</keyword>
<feature type="transmembrane region" description="Helical" evidence="6">
    <location>
        <begin position="21"/>
        <end position="40"/>
    </location>
</feature>
<evidence type="ECO:0000256" key="3">
    <source>
        <dbReference type="ARBA" id="ARBA00022692"/>
    </source>
</evidence>
<accession>A0A9Q0MKY3</accession>
<keyword evidence="5 6" id="KW-0472">Membrane</keyword>
<protein>
    <submittedName>
        <fullName evidence="8">Rhomboid-related protein 2</fullName>
    </submittedName>
</protein>
<dbReference type="Proteomes" id="UP001151699">
    <property type="component" value="Unassembled WGS sequence"/>
</dbReference>
<evidence type="ECO:0000256" key="5">
    <source>
        <dbReference type="ARBA" id="ARBA00023136"/>
    </source>
</evidence>
<dbReference type="InterPro" id="IPR051739">
    <property type="entry name" value="Rhomboid_IM_Serine_Proteases"/>
</dbReference>
<evidence type="ECO:0000256" key="1">
    <source>
        <dbReference type="ARBA" id="ARBA00004141"/>
    </source>
</evidence>
<evidence type="ECO:0000256" key="6">
    <source>
        <dbReference type="SAM" id="Phobius"/>
    </source>
</evidence>
<feature type="domain" description="Peptidase S54 rhomboid" evidence="7">
    <location>
        <begin position="58"/>
        <end position="116"/>
    </location>
</feature>
<sequence length="124" mass="14559">RRSGKLRKPVLVMAQKVPPPNYVPWFIFGISFIQAFVYYACDPDYLTEKFGYDPNRCHEFWRFLTLALVNRTEFHLWIKVMVQVIVGAHIENSHGWKIVPIYFVSVIAVSIFTSAVYEFIWPSV</sequence>
<feature type="non-terminal residue" evidence="8">
    <location>
        <position position="124"/>
    </location>
</feature>
<dbReference type="EMBL" id="WJQU01004086">
    <property type="protein sequence ID" value="KAJ6619659.1"/>
    <property type="molecule type" value="Genomic_DNA"/>
</dbReference>
<evidence type="ECO:0000313" key="9">
    <source>
        <dbReference type="Proteomes" id="UP001151699"/>
    </source>
</evidence>
<reference evidence="8" key="1">
    <citation type="submission" date="2022-07" db="EMBL/GenBank/DDBJ databases">
        <authorList>
            <person name="Trinca V."/>
            <person name="Uliana J.V.C."/>
            <person name="Torres T.T."/>
            <person name="Ward R.J."/>
            <person name="Monesi N."/>
        </authorList>
    </citation>
    <scope>NUCLEOTIDE SEQUENCE</scope>
    <source>
        <strain evidence="8">HSMRA1968</strain>
        <tissue evidence="8">Whole embryos</tissue>
    </source>
</reference>
<dbReference type="Gene3D" id="1.20.1540.10">
    <property type="entry name" value="Rhomboid-like"/>
    <property type="match status" value="1"/>
</dbReference>
<comment type="caution">
    <text evidence="8">The sequence shown here is derived from an EMBL/GenBank/DDBJ whole genome shotgun (WGS) entry which is preliminary data.</text>
</comment>
<proteinExistence type="inferred from homology"/>
<gene>
    <name evidence="8" type="primary">Rhbdl2</name>
    <name evidence="8" type="ORF">Bhyg_17367</name>
</gene>
<comment type="similarity">
    <text evidence="2">Belongs to the peptidase S54 family.</text>
</comment>
<keyword evidence="3 6" id="KW-0812">Transmembrane</keyword>
<organism evidence="8 9">
    <name type="scientific">Pseudolycoriella hygida</name>
    <dbReference type="NCBI Taxonomy" id="35572"/>
    <lineage>
        <taxon>Eukaryota</taxon>
        <taxon>Metazoa</taxon>
        <taxon>Ecdysozoa</taxon>
        <taxon>Arthropoda</taxon>
        <taxon>Hexapoda</taxon>
        <taxon>Insecta</taxon>
        <taxon>Pterygota</taxon>
        <taxon>Neoptera</taxon>
        <taxon>Endopterygota</taxon>
        <taxon>Diptera</taxon>
        <taxon>Nematocera</taxon>
        <taxon>Sciaroidea</taxon>
        <taxon>Sciaridae</taxon>
        <taxon>Pseudolycoriella</taxon>
    </lineage>
</organism>
<feature type="transmembrane region" description="Helical" evidence="6">
    <location>
        <begin position="99"/>
        <end position="120"/>
    </location>
</feature>
<dbReference type="InterPro" id="IPR022764">
    <property type="entry name" value="Peptidase_S54_rhomboid_dom"/>
</dbReference>
<comment type="subcellular location">
    <subcellularLocation>
        <location evidence="1">Membrane</location>
        <topology evidence="1">Multi-pass membrane protein</topology>
    </subcellularLocation>
</comment>
<evidence type="ECO:0000256" key="2">
    <source>
        <dbReference type="ARBA" id="ARBA00009045"/>
    </source>
</evidence>
<dbReference type="PANTHER" id="PTHR45840:SF2">
    <property type="entry name" value="PROTEIN RHOMBOID-RELATED"/>
    <property type="match status" value="1"/>
</dbReference>
<dbReference type="InterPro" id="IPR035952">
    <property type="entry name" value="Rhomboid-like_sf"/>
</dbReference>
<dbReference type="SUPFAM" id="SSF144091">
    <property type="entry name" value="Rhomboid-like"/>
    <property type="match status" value="1"/>
</dbReference>
<dbReference type="AlphaFoldDB" id="A0A9Q0MKY3"/>
<dbReference type="GO" id="GO:0016020">
    <property type="term" value="C:membrane"/>
    <property type="evidence" value="ECO:0007669"/>
    <property type="project" value="UniProtKB-SubCell"/>
</dbReference>